<dbReference type="GO" id="GO:0000160">
    <property type="term" value="P:phosphorelay signal transduction system"/>
    <property type="evidence" value="ECO:0007669"/>
    <property type="project" value="UniProtKB-KW"/>
</dbReference>
<keyword evidence="6 13" id="KW-0812">Transmembrane</keyword>
<evidence type="ECO:0000256" key="4">
    <source>
        <dbReference type="ARBA" id="ARBA00022553"/>
    </source>
</evidence>
<feature type="region of interest" description="Disordered" evidence="12">
    <location>
        <begin position="348"/>
        <end position="369"/>
    </location>
</feature>
<dbReference type="Proteomes" id="UP000619260">
    <property type="component" value="Unassembled WGS sequence"/>
</dbReference>
<reference evidence="15" key="1">
    <citation type="submission" date="2021-01" db="EMBL/GenBank/DDBJ databases">
        <title>Whole genome shotgun sequence of Virgisporangium aliadipatigenens NBRC 105644.</title>
        <authorList>
            <person name="Komaki H."/>
            <person name="Tamura T."/>
        </authorList>
    </citation>
    <scope>NUCLEOTIDE SEQUENCE</scope>
    <source>
        <strain evidence="15">NBRC 105644</strain>
    </source>
</reference>
<feature type="compositionally biased region" description="Pro residues" evidence="12">
    <location>
        <begin position="852"/>
        <end position="867"/>
    </location>
</feature>
<protein>
    <recommendedName>
        <fullName evidence="3">histidine kinase</fullName>
        <ecNumber evidence="3">2.7.13.3</ecNumber>
    </recommendedName>
</protein>
<dbReference type="GO" id="GO:0004673">
    <property type="term" value="F:protein histidine kinase activity"/>
    <property type="evidence" value="ECO:0007669"/>
    <property type="project" value="UniProtKB-EC"/>
</dbReference>
<dbReference type="SMART" id="SM00304">
    <property type="entry name" value="HAMP"/>
    <property type="match status" value="1"/>
</dbReference>
<evidence type="ECO:0000256" key="7">
    <source>
        <dbReference type="ARBA" id="ARBA00022741"/>
    </source>
</evidence>
<dbReference type="PROSITE" id="PS50885">
    <property type="entry name" value="HAMP"/>
    <property type="match status" value="1"/>
</dbReference>
<dbReference type="EMBL" id="BOPF01000022">
    <property type="protein sequence ID" value="GIJ48732.1"/>
    <property type="molecule type" value="Genomic_DNA"/>
</dbReference>
<dbReference type="InterPro" id="IPR003660">
    <property type="entry name" value="HAMP_dom"/>
</dbReference>
<evidence type="ECO:0000256" key="5">
    <source>
        <dbReference type="ARBA" id="ARBA00022679"/>
    </source>
</evidence>
<dbReference type="RefSeq" id="WP_203902212.1">
    <property type="nucleotide sequence ID" value="NZ_BOPF01000022.1"/>
</dbReference>
<evidence type="ECO:0000256" key="9">
    <source>
        <dbReference type="ARBA" id="ARBA00022840"/>
    </source>
</evidence>
<dbReference type="InterPro" id="IPR003594">
    <property type="entry name" value="HATPase_dom"/>
</dbReference>
<dbReference type="GO" id="GO:0016020">
    <property type="term" value="C:membrane"/>
    <property type="evidence" value="ECO:0007669"/>
    <property type="project" value="UniProtKB-SubCell"/>
</dbReference>
<dbReference type="Gene3D" id="6.10.340.10">
    <property type="match status" value="1"/>
</dbReference>
<evidence type="ECO:0000256" key="6">
    <source>
        <dbReference type="ARBA" id="ARBA00022692"/>
    </source>
</evidence>
<keyword evidence="7" id="KW-0547">Nucleotide-binding</keyword>
<evidence type="ECO:0000256" key="12">
    <source>
        <dbReference type="SAM" id="MobiDB-lite"/>
    </source>
</evidence>
<evidence type="ECO:0000313" key="16">
    <source>
        <dbReference type="Proteomes" id="UP000619260"/>
    </source>
</evidence>
<evidence type="ECO:0000256" key="3">
    <source>
        <dbReference type="ARBA" id="ARBA00012438"/>
    </source>
</evidence>
<feature type="compositionally biased region" description="Low complexity" evidence="12">
    <location>
        <begin position="868"/>
        <end position="887"/>
    </location>
</feature>
<sequence>MLAGARRRFARLRVASRLALLVLIPLLAVIGLAVPVVIERVDQVEAANQISAETRSRQAISVLMDEVQRERLLAIVDLATRTGDTVTLTKQRLRVDAALEAARKSDPRLKDGAERLAALLGVVRRLVLGGEVYGQTVHLLYSQATAAMLDAMPAPIGREASEPPLAPLDELLRANEHATRAGAAAIVAVTEPQGGQLLYADSRTAERVNTGRFSALARNEHLRLLSAAQNSRAAESVVEQAQVIFAETAAPTGPQRNSVVAGLAQAVETYSNLRRQIVDQVAQKILDESGAASDSARTTAILVGGLALLLVLLVAGLAAAGARSIAVPLSRLNDAAVAVAAATGRELERVSDSDSDSDAPPQLRAVPTTGPGEVADLAAAFNQVQNAAAALLERQVTTRRNVSAMFATVARRTRNLADRQLNLIDVLERQQQDPQLLDRLYRLDHVATRLRRSASALLVVSGVADDNPASPMRLADAVRAGAAEIEQFARVQLTDVVDVAAVPGVVPDLILLLAELLDNAVSYSPPPSPVTVAVGLTADGCRLTIVDTGIGMDEAQFAAENRRLVERERLDVAPTQVLGLFVVGRLARRHGLAVTLRPTAPHGVTVHVDIPARLLTTASGPVAPVPQARGVRQAVRQPVGALPTPDHTTRAMQATSVRGQFAWFGEEEVVPAAALPELSPALLDEAEPIALLAPLPPIPAAPQPMAIAPPPPATAAPLTTTGPLNGGVPATGRAAVPGPRRSPESMPADRAPDAPPAVESSPSGLTRRVPGRNLPKGTFAPASERENTVEVDPAAARAEAEAFTTGFARGIATPPGGAMRPPDLSPPPAGAGRPIPPMPQMPGIFERTAAPAPAPNPPATNAPPRQWPLPAGGAPAAPAPPSAGRAAVPPPAAAGGLSRRVPGANLAEELRLPDGPGRGGPAAGRGSAVPPPPSSGPVDRDPEAEARAIDTLVAGFARGEQQDLQQPEFVGRVQAGSEPQDVERR</sequence>
<keyword evidence="16" id="KW-1185">Reference proteome</keyword>
<comment type="caution">
    <text evidence="15">The sequence shown here is derived from an EMBL/GenBank/DDBJ whole genome shotgun (WGS) entry which is preliminary data.</text>
</comment>
<dbReference type="InterPro" id="IPR036890">
    <property type="entry name" value="HATPase_C_sf"/>
</dbReference>
<dbReference type="Gene3D" id="3.30.565.10">
    <property type="entry name" value="Histidine kinase-like ATPase, C-terminal domain"/>
    <property type="match status" value="1"/>
</dbReference>
<feature type="transmembrane region" description="Helical" evidence="13">
    <location>
        <begin position="300"/>
        <end position="322"/>
    </location>
</feature>
<keyword evidence="9" id="KW-0067">ATP-binding</keyword>
<evidence type="ECO:0000256" key="2">
    <source>
        <dbReference type="ARBA" id="ARBA00004370"/>
    </source>
</evidence>
<gene>
    <name evidence="15" type="ORF">Val02_56180</name>
</gene>
<dbReference type="EC" id="2.7.13.3" evidence="3"/>
<organism evidence="15 16">
    <name type="scientific">Virgisporangium aliadipatigenens</name>
    <dbReference type="NCBI Taxonomy" id="741659"/>
    <lineage>
        <taxon>Bacteria</taxon>
        <taxon>Bacillati</taxon>
        <taxon>Actinomycetota</taxon>
        <taxon>Actinomycetes</taxon>
        <taxon>Micromonosporales</taxon>
        <taxon>Micromonosporaceae</taxon>
        <taxon>Virgisporangium</taxon>
    </lineage>
</organism>
<comment type="catalytic activity">
    <reaction evidence="1">
        <text>ATP + protein L-histidine = ADP + protein N-phospho-L-histidine.</text>
        <dbReference type="EC" id="2.7.13.3"/>
    </reaction>
</comment>
<comment type="subcellular location">
    <subcellularLocation>
        <location evidence="2">Membrane</location>
    </subcellularLocation>
</comment>
<feature type="region of interest" description="Disordered" evidence="12">
    <location>
        <begin position="703"/>
        <end position="944"/>
    </location>
</feature>
<keyword evidence="10 13" id="KW-1133">Transmembrane helix</keyword>
<evidence type="ECO:0000256" key="10">
    <source>
        <dbReference type="ARBA" id="ARBA00022989"/>
    </source>
</evidence>
<keyword evidence="8 15" id="KW-0418">Kinase</keyword>
<dbReference type="SMART" id="SM00387">
    <property type="entry name" value="HATPase_c"/>
    <property type="match status" value="1"/>
</dbReference>
<dbReference type="Pfam" id="PF00672">
    <property type="entry name" value="HAMP"/>
    <property type="match status" value="1"/>
</dbReference>
<keyword evidence="5" id="KW-0808">Transferase</keyword>
<keyword evidence="13" id="KW-0472">Membrane</keyword>
<feature type="compositionally biased region" description="Pro residues" evidence="12">
    <location>
        <begin position="823"/>
        <end position="840"/>
    </location>
</feature>
<dbReference type="GO" id="GO:0005524">
    <property type="term" value="F:ATP binding"/>
    <property type="evidence" value="ECO:0007669"/>
    <property type="project" value="UniProtKB-KW"/>
</dbReference>
<evidence type="ECO:0000256" key="13">
    <source>
        <dbReference type="SAM" id="Phobius"/>
    </source>
</evidence>
<evidence type="ECO:0000256" key="11">
    <source>
        <dbReference type="ARBA" id="ARBA00023012"/>
    </source>
</evidence>
<dbReference type="InterPro" id="IPR050980">
    <property type="entry name" value="2C_sensor_his_kinase"/>
</dbReference>
<dbReference type="SUPFAM" id="SSF55874">
    <property type="entry name" value="ATPase domain of HSP90 chaperone/DNA topoisomerase II/histidine kinase"/>
    <property type="match status" value="1"/>
</dbReference>
<dbReference type="Pfam" id="PF02518">
    <property type="entry name" value="HATPase_c"/>
    <property type="match status" value="1"/>
</dbReference>
<dbReference type="AlphaFoldDB" id="A0A8J4DU18"/>
<dbReference type="PANTHER" id="PTHR44936">
    <property type="entry name" value="SENSOR PROTEIN CREC"/>
    <property type="match status" value="1"/>
</dbReference>
<feature type="region of interest" description="Disordered" evidence="12">
    <location>
        <begin position="959"/>
        <end position="985"/>
    </location>
</feature>
<evidence type="ECO:0000256" key="1">
    <source>
        <dbReference type="ARBA" id="ARBA00000085"/>
    </source>
</evidence>
<keyword evidence="11" id="KW-0902">Two-component regulatory system</keyword>
<accession>A0A8J4DU18</accession>
<dbReference type="PANTHER" id="PTHR44936:SF9">
    <property type="entry name" value="SENSOR PROTEIN CREC"/>
    <property type="match status" value="1"/>
</dbReference>
<feature type="domain" description="HAMP" evidence="14">
    <location>
        <begin position="323"/>
        <end position="393"/>
    </location>
</feature>
<name>A0A8J4DU18_9ACTN</name>
<evidence type="ECO:0000259" key="14">
    <source>
        <dbReference type="PROSITE" id="PS50885"/>
    </source>
</evidence>
<feature type="compositionally biased region" description="Low complexity" evidence="12">
    <location>
        <begin position="794"/>
        <end position="809"/>
    </location>
</feature>
<keyword evidence="4" id="KW-0597">Phosphoprotein</keyword>
<feature type="compositionally biased region" description="Pro residues" evidence="12">
    <location>
        <begin position="703"/>
        <end position="714"/>
    </location>
</feature>
<evidence type="ECO:0000313" key="15">
    <source>
        <dbReference type="EMBL" id="GIJ48732.1"/>
    </source>
</evidence>
<evidence type="ECO:0000256" key="8">
    <source>
        <dbReference type="ARBA" id="ARBA00022777"/>
    </source>
</evidence>
<proteinExistence type="predicted"/>